<feature type="compositionally biased region" description="Polar residues" evidence="1">
    <location>
        <begin position="1"/>
        <end position="10"/>
    </location>
</feature>
<feature type="domain" description="DUF2383" evidence="2">
    <location>
        <begin position="97"/>
        <end position="204"/>
    </location>
</feature>
<organism evidence="3 4">
    <name type="scientific">Hymenobacter elongatus</name>
    <dbReference type="NCBI Taxonomy" id="877208"/>
    <lineage>
        <taxon>Bacteria</taxon>
        <taxon>Pseudomonadati</taxon>
        <taxon>Bacteroidota</taxon>
        <taxon>Cytophagia</taxon>
        <taxon>Cytophagales</taxon>
        <taxon>Hymenobacteraceae</taxon>
        <taxon>Hymenobacter</taxon>
    </lineage>
</organism>
<evidence type="ECO:0000256" key="1">
    <source>
        <dbReference type="SAM" id="MobiDB-lite"/>
    </source>
</evidence>
<evidence type="ECO:0000313" key="4">
    <source>
        <dbReference type="Proteomes" id="UP000297739"/>
    </source>
</evidence>
<reference evidence="3 4" key="1">
    <citation type="submission" date="2019-04" db="EMBL/GenBank/DDBJ databases">
        <authorList>
            <person name="Feng G."/>
            <person name="Zhang J."/>
            <person name="Zhu H."/>
        </authorList>
    </citation>
    <scope>NUCLEOTIDE SEQUENCE [LARGE SCALE GENOMIC DNA]</scope>
    <source>
        <strain evidence="3 4">JCM 17223</strain>
    </source>
</reference>
<protein>
    <submittedName>
        <fullName evidence="3">PA2169 family four-helix-bundle protein</fullName>
    </submittedName>
</protein>
<proteinExistence type="predicted"/>
<dbReference type="InterPro" id="IPR019052">
    <property type="entry name" value="DUF2383"/>
</dbReference>
<dbReference type="AlphaFoldDB" id="A0A4Z0PI63"/>
<accession>A0A4Z0PI63</accession>
<name>A0A4Z0PI63_9BACT</name>
<dbReference type="Proteomes" id="UP000297739">
    <property type="component" value="Unassembled WGS sequence"/>
</dbReference>
<evidence type="ECO:0000259" key="2">
    <source>
        <dbReference type="Pfam" id="PF09537"/>
    </source>
</evidence>
<dbReference type="Gene3D" id="1.20.1260.10">
    <property type="match status" value="1"/>
</dbReference>
<dbReference type="RefSeq" id="WP_135499241.1">
    <property type="nucleotide sequence ID" value="NZ_SRLD01000045.1"/>
</dbReference>
<dbReference type="EMBL" id="SRLD01000045">
    <property type="protein sequence ID" value="TGE13993.1"/>
    <property type="molecule type" value="Genomic_DNA"/>
</dbReference>
<dbReference type="NCBIfam" id="TIGR02284">
    <property type="entry name" value="PA2169 family four-helix-bundle protein"/>
    <property type="match status" value="1"/>
</dbReference>
<dbReference type="InterPro" id="IPR011971">
    <property type="entry name" value="CHP02284"/>
</dbReference>
<dbReference type="Pfam" id="PF09537">
    <property type="entry name" value="DUF2383"/>
    <property type="match status" value="1"/>
</dbReference>
<evidence type="ECO:0000313" key="3">
    <source>
        <dbReference type="EMBL" id="TGE13993.1"/>
    </source>
</evidence>
<comment type="caution">
    <text evidence="3">The sequence shown here is derived from an EMBL/GenBank/DDBJ whole genome shotgun (WGS) entry which is preliminary data.</text>
</comment>
<feature type="region of interest" description="Disordered" evidence="1">
    <location>
        <begin position="1"/>
        <end position="27"/>
    </location>
</feature>
<gene>
    <name evidence="3" type="ORF">E5J99_18170</name>
</gene>
<dbReference type="InterPro" id="IPR012347">
    <property type="entry name" value="Ferritin-like"/>
</dbReference>
<dbReference type="OrthoDB" id="282393at2"/>
<sequence length="238" mass="25897">MSQNQKSSRTGRMAPDQPTFARSASAQTSSDYAAANGSLLDKAAKWVNKGSVSDLLGRLTTTQKVVGGALLLVGVGSLLQGSKAGKASAGTTSGSQADTLNELLYFVNDRIEGYQRAASESKDAELTGYYKQLVSQSQQFANELNGYLRQQGKERQTSTTLKGKAYRGWMDAKALLTGFDEKAILGSNVYGEEWALKAYQDALDDHTLSGTLRQAVERQYAQSQKTYRELQKLEAKQQ</sequence>
<keyword evidence="4" id="KW-1185">Reference proteome</keyword>